<dbReference type="InterPro" id="IPR043034">
    <property type="entry name" value="DNA_pol_alpha_B_N_sf"/>
</dbReference>
<evidence type="ECO:0000259" key="2">
    <source>
        <dbReference type="Pfam" id="PF08418"/>
    </source>
</evidence>
<evidence type="ECO:0000256" key="1">
    <source>
        <dbReference type="SAM" id="MobiDB-lite"/>
    </source>
</evidence>
<sequence length="265" mass="29293">MVRCARIIPAEGKVESAVCVPAEDMARFAREVPAVEKVESAHCAPAEDLELRGWKAPTVDQGFRKGKEKGREIDPITPLEDRACMTVKSDKGEGGIGTLVRANSRVEICETNCIDEEEFVETWMAYTVSNLGGADPTVETLVQMERNCLAKTEQETNTSSKKQKKTSSLEGQINQWLLDDSNEYLNISLYEYDSGDSDIEQPANSKQDSNSEISGDDIDPYSSTKAWVLNKETGGCNFYPHEAGLEVGPVFKDVWTMGPHSHTFT</sequence>
<organism evidence="3">
    <name type="scientific">Timema douglasi</name>
    <name type="common">Walking stick</name>
    <dbReference type="NCBI Taxonomy" id="61478"/>
    <lineage>
        <taxon>Eukaryota</taxon>
        <taxon>Metazoa</taxon>
        <taxon>Ecdysozoa</taxon>
        <taxon>Arthropoda</taxon>
        <taxon>Hexapoda</taxon>
        <taxon>Insecta</taxon>
        <taxon>Pterygota</taxon>
        <taxon>Neoptera</taxon>
        <taxon>Polyneoptera</taxon>
        <taxon>Phasmatodea</taxon>
        <taxon>Timematodea</taxon>
        <taxon>Timematoidea</taxon>
        <taxon>Timematidae</taxon>
        <taxon>Timema</taxon>
    </lineage>
</organism>
<dbReference type="Pfam" id="PF08418">
    <property type="entry name" value="Pol_alpha_B_N"/>
    <property type="match status" value="1"/>
</dbReference>
<reference evidence="3" key="1">
    <citation type="submission" date="2020-11" db="EMBL/GenBank/DDBJ databases">
        <authorList>
            <person name="Tran Van P."/>
        </authorList>
    </citation>
    <scope>NUCLEOTIDE SEQUENCE</scope>
</reference>
<feature type="region of interest" description="Disordered" evidence="1">
    <location>
        <begin position="196"/>
        <end position="218"/>
    </location>
</feature>
<name>A0A7R8VFC9_TIMDO</name>
<accession>A0A7R8VFC9</accession>
<feature type="domain" description="DNA polymerase alpha subunit B N-terminal" evidence="2">
    <location>
        <begin position="106"/>
        <end position="151"/>
    </location>
</feature>
<dbReference type="Gene3D" id="1.10.8.530">
    <property type="entry name" value="DNA polymerase alpha-primase, subunit B, N-terminal domain"/>
    <property type="match status" value="1"/>
</dbReference>
<dbReference type="EMBL" id="OA565659">
    <property type="protein sequence ID" value="CAD7197455.1"/>
    <property type="molecule type" value="Genomic_DNA"/>
</dbReference>
<dbReference type="InterPro" id="IPR013627">
    <property type="entry name" value="Pol_alpha_B_N"/>
</dbReference>
<protein>
    <recommendedName>
        <fullName evidence="2">DNA polymerase alpha subunit B N-terminal domain-containing protein</fullName>
    </recommendedName>
</protein>
<proteinExistence type="predicted"/>
<gene>
    <name evidence="3" type="ORF">TDIB3V08_LOCUS3763</name>
</gene>
<dbReference type="AlphaFoldDB" id="A0A7R8VFC9"/>
<evidence type="ECO:0000313" key="3">
    <source>
        <dbReference type="EMBL" id="CAD7197455.1"/>
    </source>
</evidence>
<feature type="compositionally biased region" description="Polar residues" evidence="1">
    <location>
        <begin position="202"/>
        <end position="213"/>
    </location>
</feature>